<dbReference type="Gene3D" id="3.40.50.10540">
    <property type="entry name" value="Crotonobetainyl-coa:carnitine coa-transferase, domain 1"/>
    <property type="match status" value="1"/>
</dbReference>
<evidence type="ECO:0000256" key="1">
    <source>
        <dbReference type="ARBA" id="ARBA00022679"/>
    </source>
</evidence>
<gene>
    <name evidence="2" type="ORF">EV675_2748</name>
</gene>
<organism evidence="2 3">
    <name type="scientific">Pigmentiphaga kullae</name>
    <dbReference type="NCBI Taxonomy" id="151784"/>
    <lineage>
        <taxon>Bacteria</taxon>
        <taxon>Pseudomonadati</taxon>
        <taxon>Pseudomonadota</taxon>
        <taxon>Betaproteobacteria</taxon>
        <taxon>Burkholderiales</taxon>
        <taxon>Alcaligenaceae</taxon>
        <taxon>Pigmentiphaga</taxon>
    </lineage>
</organism>
<keyword evidence="3" id="KW-1185">Reference proteome</keyword>
<dbReference type="InterPro" id="IPR050483">
    <property type="entry name" value="CoA-transferase_III_domain"/>
</dbReference>
<dbReference type="Proteomes" id="UP000292445">
    <property type="component" value="Unassembled WGS sequence"/>
</dbReference>
<accession>A0A4Q7NQ50</accession>
<name>A0A4Q7NQ50_9BURK</name>
<dbReference type="OrthoDB" id="5294844at2"/>
<evidence type="ECO:0000313" key="3">
    <source>
        <dbReference type="Proteomes" id="UP000292445"/>
    </source>
</evidence>
<protein>
    <submittedName>
        <fullName evidence="2">Crotonobetainyl-CoA:carnitine CoA-transferase CaiB-like acyl-CoA transferase</fullName>
    </submittedName>
</protein>
<dbReference type="InterPro" id="IPR044855">
    <property type="entry name" value="CoA-Trfase_III_dom3_sf"/>
</dbReference>
<reference evidence="2 3" key="1">
    <citation type="submission" date="2019-02" db="EMBL/GenBank/DDBJ databases">
        <title>Genomic Encyclopedia of Type Strains, Phase IV (KMG-IV): sequencing the most valuable type-strain genomes for metagenomic binning, comparative biology and taxonomic classification.</title>
        <authorList>
            <person name="Goeker M."/>
        </authorList>
    </citation>
    <scope>NUCLEOTIDE SEQUENCE [LARGE SCALE GENOMIC DNA]</scope>
    <source>
        <strain evidence="2 3">K24</strain>
    </source>
</reference>
<evidence type="ECO:0000313" key="2">
    <source>
        <dbReference type="EMBL" id="RZS86700.1"/>
    </source>
</evidence>
<dbReference type="PANTHER" id="PTHR48207:SF4">
    <property type="entry name" value="BLL6097 PROTEIN"/>
    <property type="match status" value="1"/>
</dbReference>
<sequence>MNQAFLPLAGVRVLDFSHVIAGPLATFYLAQMGADVVKIEKPAGGDVLRRSERGPSAFLSLNGGKRCVALDFRTEEGRAEVLAMAREADVFVDNFRPGSLERHGLGYEAIREVNPRIVYCSISGFGRTGPWADRPAYDHVVQAMTGMAMMGGVEGDDPIKTGFPVVDAATGMLGALAIVSALHQRNRDGRSILLDVSMAAASMQLMYSYAVEALTKGVSPRRVGNQGYSGSPAADFFQARDGWIALGANTPAQFSRLLEVLDLGELATDPALFDGAAEPGEQVSFLRAKDPMLLKSRLRERIAGWDAARLEQRLAQAGVPASKVRSVAEFAADAVASGALEPVVIKDGEDSAVVPGLGFRAWA</sequence>
<dbReference type="Pfam" id="PF02515">
    <property type="entry name" value="CoA_transf_3"/>
    <property type="match status" value="1"/>
</dbReference>
<dbReference type="EMBL" id="SGXC01000001">
    <property type="protein sequence ID" value="RZS86700.1"/>
    <property type="molecule type" value="Genomic_DNA"/>
</dbReference>
<dbReference type="SUPFAM" id="SSF89796">
    <property type="entry name" value="CoA-transferase family III (CaiB/BaiF)"/>
    <property type="match status" value="1"/>
</dbReference>
<dbReference type="RefSeq" id="WP_130357769.1">
    <property type="nucleotide sequence ID" value="NZ_SGXC01000001.1"/>
</dbReference>
<dbReference type="GO" id="GO:0008410">
    <property type="term" value="F:CoA-transferase activity"/>
    <property type="evidence" value="ECO:0007669"/>
    <property type="project" value="TreeGrafter"/>
</dbReference>
<dbReference type="InterPro" id="IPR003673">
    <property type="entry name" value="CoA-Trfase_fam_III"/>
</dbReference>
<dbReference type="InterPro" id="IPR023606">
    <property type="entry name" value="CoA-Trfase_III_dom_1_sf"/>
</dbReference>
<dbReference type="PANTHER" id="PTHR48207">
    <property type="entry name" value="SUCCINATE--HYDROXYMETHYLGLUTARATE COA-TRANSFERASE"/>
    <property type="match status" value="1"/>
</dbReference>
<keyword evidence="1 2" id="KW-0808">Transferase</keyword>
<comment type="caution">
    <text evidence="2">The sequence shown here is derived from an EMBL/GenBank/DDBJ whole genome shotgun (WGS) entry which is preliminary data.</text>
</comment>
<dbReference type="AlphaFoldDB" id="A0A4Q7NQ50"/>
<proteinExistence type="predicted"/>
<dbReference type="Gene3D" id="3.30.1540.10">
    <property type="entry name" value="formyl-coa transferase, domain 3"/>
    <property type="match status" value="1"/>
</dbReference>